<evidence type="ECO:0000256" key="1">
    <source>
        <dbReference type="SAM" id="SignalP"/>
    </source>
</evidence>
<dbReference type="CDD" id="cd08567">
    <property type="entry name" value="GDPD_SpGDE_like"/>
    <property type="match status" value="1"/>
</dbReference>
<dbReference type="Proteomes" id="UP000092666">
    <property type="component" value="Unassembled WGS sequence"/>
</dbReference>
<dbReference type="InterPro" id="IPR030395">
    <property type="entry name" value="GP_PDE_dom"/>
</dbReference>
<evidence type="ECO:0000313" key="4">
    <source>
        <dbReference type="Proteomes" id="UP000092666"/>
    </source>
</evidence>
<dbReference type="PANTHER" id="PTHR46211">
    <property type="entry name" value="GLYCEROPHOSPHORYL DIESTER PHOSPHODIESTERASE"/>
    <property type="match status" value="1"/>
</dbReference>
<keyword evidence="1" id="KW-0732">Signal</keyword>
<reference evidence="4" key="2">
    <citation type="submission" date="2013-12" db="EMBL/GenBank/DDBJ databases">
        <title>Evolution of pathogenesis and genome organization in the Tremellales.</title>
        <authorList>
            <person name="Cuomo C."/>
            <person name="Litvintseva A."/>
            <person name="Heitman J."/>
            <person name="Chen Y."/>
            <person name="Sun S."/>
            <person name="Springer D."/>
            <person name="Dromer F."/>
            <person name="Young S."/>
            <person name="Zeng Q."/>
            <person name="Chapman S."/>
            <person name="Gujja S."/>
            <person name="Saif S."/>
            <person name="Birren B."/>
        </authorList>
    </citation>
    <scope>NUCLEOTIDE SEQUENCE [LARGE SCALE GENOMIC DNA]</scope>
    <source>
        <strain evidence="4">BCC8398</strain>
    </source>
</reference>
<dbReference type="PANTHER" id="PTHR46211:SF14">
    <property type="entry name" value="GLYCEROPHOSPHODIESTER PHOSPHODIESTERASE"/>
    <property type="match status" value="1"/>
</dbReference>
<organism evidence="3 4">
    <name type="scientific">Kwoniella heveanensis BCC8398</name>
    <dbReference type="NCBI Taxonomy" id="1296120"/>
    <lineage>
        <taxon>Eukaryota</taxon>
        <taxon>Fungi</taxon>
        <taxon>Dikarya</taxon>
        <taxon>Basidiomycota</taxon>
        <taxon>Agaricomycotina</taxon>
        <taxon>Tremellomycetes</taxon>
        <taxon>Tremellales</taxon>
        <taxon>Cryptococcaceae</taxon>
        <taxon>Kwoniella</taxon>
    </lineage>
</organism>
<feature type="signal peptide" evidence="1">
    <location>
        <begin position="1"/>
        <end position="17"/>
    </location>
</feature>
<protein>
    <recommendedName>
        <fullName evidence="2">GP-PDE domain-containing protein</fullName>
    </recommendedName>
</protein>
<dbReference type="EMBL" id="KV700122">
    <property type="protein sequence ID" value="OCF37568.1"/>
    <property type="molecule type" value="Genomic_DNA"/>
</dbReference>
<feature type="domain" description="GP-PDE" evidence="2">
    <location>
        <begin position="29"/>
        <end position="351"/>
    </location>
</feature>
<accession>A0A1B9H2S4</accession>
<gene>
    <name evidence="3" type="ORF">I316_00694</name>
</gene>
<dbReference type="AlphaFoldDB" id="A0A1B9H2S4"/>
<feature type="chain" id="PRO_5008627513" description="GP-PDE domain-containing protein" evidence="1">
    <location>
        <begin position="18"/>
        <end position="390"/>
    </location>
</feature>
<dbReference type="OrthoDB" id="1058301at2759"/>
<dbReference type="Pfam" id="PF03009">
    <property type="entry name" value="GDPD"/>
    <property type="match status" value="1"/>
</dbReference>
<name>A0A1B9H2S4_9TREE</name>
<dbReference type="InterPro" id="IPR017946">
    <property type="entry name" value="PLC-like_Pdiesterase_TIM-brl"/>
</dbReference>
<evidence type="ECO:0000259" key="2">
    <source>
        <dbReference type="PROSITE" id="PS51704"/>
    </source>
</evidence>
<dbReference type="Gene3D" id="3.20.20.190">
    <property type="entry name" value="Phosphatidylinositol (PI) phosphodiesterase"/>
    <property type="match status" value="1"/>
</dbReference>
<keyword evidence="4" id="KW-1185">Reference proteome</keyword>
<dbReference type="GO" id="GO:0006629">
    <property type="term" value="P:lipid metabolic process"/>
    <property type="evidence" value="ECO:0007669"/>
    <property type="project" value="InterPro"/>
</dbReference>
<reference evidence="3 4" key="1">
    <citation type="submission" date="2013-07" db="EMBL/GenBank/DDBJ databases">
        <title>The Genome Sequence of Cryptococcus heveanensis BCC8398.</title>
        <authorList>
            <consortium name="The Broad Institute Genome Sequencing Platform"/>
            <person name="Cuomo C."/>
            <person name="Litvintseva A."/>
            <person name="Chen Y."/>
            <person name="Heitman J."/>
            <person name="Sun S."/>
            <person name="Springer D."/>
            <person name="Dromer F."/>
            <person name="Young S.K."/>
            <person name="Zeng Q."/>
            <person name="Gargeya S."/>
            <person name="Fitzgerald M."/>
            <person name="Abouelleil A."/>
            <person name="Alvarado L."/>
            <person name="Berlin A.M."/>
            <person name="Chapman S.B."/>
            <person name="Dewar J."/>
            <person name="Goldberg J."/>
            <person name="Griggs A."/>
            <person name="Gujja S."/>
            <person name="Hansen M."/>
            <person name="Howarth C."/>
            <person name="Imamovic A."/>
            <person name="Larimer J."/>
            <person name="McCowan C."/>
            <person name="Murphy C."/>
            <person name="Pearson M."/>
            <person name="Priest M."/>
            <person name="Roberts A."/>
            <person name="Saif S."/>
            <person name="Shea T."/>
            <person name="Sykes S."/>
            <person name="Wortman J."/>
            <person name="Nusbaum C."/>
            <person name="Birren B."/>
        </authorList>
    </citation>
    <scope>NUCLEOTIDE SEQUENCE [LARGE SCALE GENOMIC DNA]</scope>
    <source>
        <strain evidence="3 4">BCC8398</strain>
    </source>
</reference>
<proteinExistence type="predicted"/>
<dbReference type="SUPFAM" id="SSF51695">
    <property type="entry name" value="PLC-like phosphodiesterases"/>
    <property type="match status" value="1"/>
</dbReference>
<dbReference type="GO" id="GO:0008081">
    <property type="term" value="F:phosphoric diester hydrolase activity"/>
    <property type="evidence" value="ECO:0007669"/>
    <property type="project" value="InterPro"/>
</dbReference>
<sequence length="390" mass="42519">MRSVALISLVLGLQASASPIRRWAYSKYFDLQGHRGGRGETIENTLPSFAQGLINGVTTLEMDLGLTKDGHLVVWHDESIDPTKCKDTGAVTADDPSYPYVGKYIANLTLAQVKTLDCGSLRLDGFPLQEVVPGTKLSTLPEMFDFVSCATDEEVLFNIETKIDGDFRNLTRGPEDFVKAIGDVYEKYNIMDRVTHQSFDWRALILSKELYPQLRTAALCDDTTLYKPLSVGENGNLTTHGVGASNWLAGVDIDSFEGATVGERVARAAASIKADILSPVATSYASTGGAADPAEKGWIAFTNETMIDTAHSLGLQVKPWTPNRKNLFEYLLAIGVDGFITDYPHEARRLLEHKGGYALPPRGDVERISGCLAKLNQYTDAKGGGKGYEN</sequence>
<dbReference type="STRING" id="1296120.A0A1B9H2S4"/>
<evidence type="ECO:0000313" key="3">
    <source>
        <dbReference type="EMBL" id="OCF37568.1"/>
    </source>
</evidence>
<dbReference type="PROSITE" id="PS51704">
    <property type="entry name" value="GP_PDE"/>
    <property type="match status" value="1"/>
</dbReference>